<keyword evidence="2" id="KW-0040">ANK repeat</keyword>
<sequence length="234" mass="26261">MIKLLLEAGANPDHGSLPHPTEDLYRKKLDLRALPTQHYHSFGLTLDPLEEAALLNLTDVVEELLRHGANPNTKRPLDISEEHLRILWERMKEPDFGLDKDNGNFVRRAINLECLDIIKWIIAQPGVVMSAEHLTTALDHGSIAIFEAVLSSPRATVNGKYIGLTPLTRASQKGKVELVKILLAHPDVDIDLMDDHKRTAAQWAESVGEVGILELINQERERRQVESTSEPTRT</sequence>
<reference evidence="3" key="2">
    <citation type="journal article" date="2018" name="DNA Res.">
        <title>Comparative genome and transcriptome analyses reveal adaptations to opportunistic infections in woody plant degrading pathogens of Botryosphaeriaceae.</title>
        <authorList>
            <person name="Yan J.Y."/>
            <person name="Zhao W.S."/>
            <person name="Chen Z."/>
            <person name="Xing Q.K."/>
            <person name="Zhang W."/>
            <person name="Chethana K.W.T."/>
            <person name="Xue M.F."/>
            <person name="Xu J.P."/>
            <person name="Phillips A.J.L."/>
            <person name="Wang Y."/>
            <person name="Liu J.H."/>
            <person name="Liu M."/>
            <person name="Zhou Y."/>
            <person name="Jayawardena R.S."/>
            <person name="Manawasinghe I.S."/>
            <person name="Huang J.B."/>
            <person name="Qiao G.H."/>
            <person name="Fu C.Y."/>
            <person name="Guo F.F."/>
            <person name="Dissanayake A.J."/>
            <person name="Peng Y.L."/>
            <person name="Hyde K.D."/>
            <person name="Li X.H."/>
        </authorList>
    </citation>
    <scope>NUCLEOTIDE SEQUENCE</scope>
    <source>
        <strain evidence="3">CSS-01s</strain>
    </source>
</reference>
<accession>A0A8H7IQV9</accession>
<comment type="caution">
    <text evidence="3">The sequence shown here is derived from an EMBL/GenBank/DDBJ whole genome shotgun (WGS) entry which is preliminary data.</text>
</comment>
<dbReference type="InterPro" id="IPR036770">
    <property type="entry name" value="Ankyrin_rpt-contain_sf"/>
</dbReference>
<dbReference type="PANTHER" id="PTHR24198">
    <property type="entry name" value="ANKYRIN REPEAT AND PROTEIN KINASE DOMAIN-CONTAINING PROTEIN"/>
    <property type="match status" value="1"/>
</dbReference>
<dbReference type="EMBL" id="MDYX01000040">
    <property type="protein sequence ID" value="KAF9630359.1"/>
    <property type="molecule type" value="Genomic_DNA"/>
</dbReference>
<gene>
    <name evidence="3" type="ORF">BFW01_g921</name>
</gene>
<dbReference type="Gene3D" id="1.25.40.20">
    <property type="entry name" value="Ankyrin repeat-containing domain"/>
    <property type="match status" value="1"/>
</dbReference>
<dbReference type="PANTHER" id="PTHR24198:SF165">
    <property type="entry name" value="ANKYRIN REPEAT-CONTAINING PROTEIN-RELATED"/>
    <property type="match status" value="1"/>
</dbReference>
<reference evidence="3" key="1">
    <citation type="submission" date="2016-08" db="EMBL/GenBank/DDBJ databases">
        <authorList>
            <person name="Yan J."/>
        </authorList>
    </citation>
    <scope>NUCLEOTIDE SEQUENCE</scope>
    <source>
        <strain evidence="3">CSS-01s</strain>
    </source>
</reference>
<dbReference type="Pfam" id="PF12796">
    <property type="entry name" value="Ank_2"/>
    <property type="match status" value="1"/>
</dbReference>
<protein>
    <submittedName>
        <fullName evidence="3">Ankyrin</fullName>
    </submittedName>
</protein>
<dbReference type="SMART" id="SM00248">
    <property type="entry name" value="ANK"/>
    <property type="match status" value="2"/>
</dbReference>
<evidence type="ECO:0000313" key="4">
    <source>
        <dbReference type="Proteomes" id="UP000627934"/>
    </source>
</evidence>
<dbReference type="SUPFAM" id="SSF48403">
    <property type="entry name" value="Ankyrin repeat"/>
    <property type="match status" value="1"/>
</dbReference>
<evidence type="ECO:0000313" key="3">
    <source>
        <dbReference type="EMBL" id="KAF9630359.1"/>
    </source>
</evidence>
<dbReference type="Pfam" id="PF00023">
    <property type="entry name" value="Ank"/>
    <property type="match status" value="1"/>
</dbReference>
<evidence type="ECO:0000256" key="1">
    <source>
        <dbReference type="ARBA" id="ARBA00022737"/>
    </source>
</evidence>
<proteinExistence type="predicted"/>
<dbReference type="AlphaFoldDB" id="A0A8H7IQV9"/>
<keyword evidence="1" id="KW-0677">Repeat</keyword>
<dbReference type="Proteomes" id="UP000627934">
    <property type="component" value="Unassembled WGS sequence"/>
</dbReference>
<organism evidence="3 4">
    <name type="scientific">Lasiodiplodia theobromae</name>
    <dbReference type="NCBI Taxonomy" id="45133"/>
    <lineage>
        <taxon>Eukaryota</taxon>
        <taxon>Fungi</taxon>
        <taxon>Dikarya</taxon>
        <taxon>Ascomycota</taxon>
        <taxon>Pezizomycotina</taxon>
        <taxon>Dothideomycetes</taxon>
        <taxon>Dothideomycetes incertae sedis</taxon>
        <taxon>Botryosphaeriales</taxon>
        <taxon>Botryosphaeriaceae</taxon>
        <taxon>Lasiodiplodia</taxon>
    </lineage>
</organism>
<dbReference type="InterPro" id="IPR002110">
    <property type="entry name" value="Ankyrin_rpt"/>
</dbReference>
<name>A0A8H7IQV9_9PEZI</name>
<evidence type="ECO:0000256" key="2">
    <source>
        <dbReference type="ARBA" id="ARBA00023043"/>
    </source>
</evidence>